<feature type="compositionally biased region" description="Low complexity" evidence="1">
    <location>
        <begin position="615"/>
        <end position="625"/>
    </location>
</feature>
<feature type="region of interest" description="Disordered" evidence="1">
    <location>
        <begin position="711"/>
        <end position="818"/>
    </location>
</feature>
<feature type="compositionally biased region" description="Polar residues" evidence="1">
    <location>
        <begin position="59"/>
        <end position="72"/>
    </location>
</feature>
<feature type="compositionally biased region" description="Polar residues" evidence="1">
    <location>
        <begin position="790"/>
        <end position="805"/>
    </location>
</feature>
<comment type="caution">
    <text evidence="2">The sequence shown here is derived from an EMBL/GenBank/DDBJ whole genome shotgun (WGS) entry which is preliminary data.</text>
</comment>
<gene>
    <name evidence="2" type="ORF">EJ08DRAFT_647501</name>
</gene>
<dbReference type="OrthoDB" id="3940339at2759"/>
<dbReference type="Proteomes" id="UP000800235">
    <property type="component" value="Unassembled WGS sequence"/>
</dbReference>
<feature type="region of interest" description="Disordered" evidence="1">
    <location>
        <begin position="1"/>
        <end position="32"/>
    </location>
</feature>
<feature type="compositionally biased region" description="Basic and acidic residues" evidence="1">
    <location>
        <begin position="552"/>
        <end position="591"/>
    </location>
</feature>
<feature type="compositionally biased region" description="Polar residues" evidence="1">
    <location>
        <begin position="839"/>
        <end position="852"/>
    </location>
</feature>
<protein>
    <submittedName>
        <fullName evidence="2">Uncharacterized protein</fullName>
    </submittedName>
</protein>
<evidence type="ECO:0000313" key="3">
    <source>
        <dbReference type="Proteomes" id="UP000800235"/>
    </source>
</evidence>
<accession>A0A9P4U1N5</accession>
<evidence type="ECO:0000256" key="1">
    <source>
        <dbReference type="SAM" id="MobiDB-lite"/>
    </source>
</evidence>
<dbReference type="EMBL" id="MU007022">
    <property type="protein sequence ID" value="KAF2433102.1"/>
    <property type="molecule type" value="Genomic_DNA"/>
</dbReference>
<feature type="region of interest" description="Disordered" evidence="1">
    <location>
        <begin position="51"/>
        <end position="312"/>
    </location>
</feature>
<feature type="compositionally biased region" description="Polar residues" evidence="1">
    <location>
        <begin position="155"/>
        <end position="164"/>
    </location>
</feature>
<keyword evidence="3" id="KW-1185">Reference proteome</keyword>
<feature type="region of interest" description="Disordered" evidence="1">
    <location>
        <begin position="833"/>
        <end position="858"/>
    </location>
</feature>
<organism evidence="2 3">
    <name type="scientific">Tothia fuscella</name>
    <dbReference type="NCBI Taxonomy" id="1048955"/>
    <lineage>
        <taxon>Eukaryota</taxon>
        <taxon>Fungi</taxon>
        <taxon>Dikarya</taxon>
        <taxon>Ascomycota</taxon>
        <taxon>Pezizomycotina</taxon>
        <taxon>Dothideomycetes</taxon>
        <taxon>Pleosporomycetidae</taxon>
        <taxon>Venturiales</taxon>
        <taxon>Cylindrosympodiaceae</taxon>
        <taxon>Tothia</taxon>
    </lineage>
</organism>
<proteinExistence type="predicted"/>
<feature type="compositionally biased region" description="Polar residues" evidence="1">
    <location>
        <begin position="120"/>
        <end position="131"/>
    </location>
</feature>
<evidence type="ECO:0000313" key="2">
    <source>
        <dbReference type="EMBL" id="KAF2433102.1"/>
    </source>
</evidence>
<name>A0A9P4U1N5_9PEZI</name>
<feature type="compositionally biased region" description="Low complexity" evidence="1">
    <location>
        <begin position="282"/>
        <end position="306"/>
    </location>
</feature>
<sequence>MTEAQTARLKPSRSQPEFAKKLRSLQQSDPVDPVELTRRLEICFAEQEQGVKRTLRPVRSSSDTSLDGSGPSTPKKKARPLTFHPDNLARTLDFHQRKESDSSKPVAIVIEKKSKRQSAPLLSQSSINADISSPKPPPTELLSNELPTEVLSPLSLDTPNTPRQKLSMLGIQRTSGQDDPLEDKGASKEQNNIISTVAGHLTPNQSPRTAKHKPPLTLTLPTRLREGATFNSPQPSPLPFLLPLSALGESFADSIHGTQSEHPASADEISLDSASTPTKGQGSASSSGYPSTTPSSVPLSSPPKSSVRADKHKSWLSLVASRKSKFESNKWKPSQSSTVTIQSSGHVNMRRKSGISPYEGVRIAGYGIAAGAKGERRMTTALENTSSNMSNSSLQNPNDTPVPSLVLPGDGNLSLQTEQVSQDGAKKDNVWKLFSLRRTPSNEQDSNKMEKPVTKATEHLRSKELAMRQRAICDAKRPKEEKMAIVVSEDDSVQKELDMLEAQLQELQEQQVRERQQQQQLAEEKRLQRLEEEKRRQEIAEAKRRHQQIEASRQRQLEEGKRLQEERSRELQARTQAEKERQEKTQKEQEIRMLQSQAAKLIPSSGVGSRDHSRSPSSLSQSLVTSRHHSRAPSAASMKPWAPPPRVSSTRATIPRTPLTPPGASRQPSLVELAELIKERAVSPNNCITPISPASRSVTPVREKQSAIITGPPQGIVRPRGPFSCPRPPPRIDSLAKRPVINHSRPTSQDTDVVRSHSRATSQSRPVSRGGNLSRPVSRGGNLSRPMSHAESQVTPRQVTYSNNERPGMQPLRSRTSSFSRYAPSIDEDVPSFLHRSRSSSTLRPKSRSGTPSIPADIPEFDVTGMTTESKRLFALQREQLLTHKAQTTSAIPTLRQFSRTPNYRRISRFYSNSPPRTASLLATHETVERIPGMTPESVIFLRQQEKLAAERFGWDIKTFTVADPPHLRRHMTEGNGGVAAEINREKNWKKEKWYKVWKLG</sequence>
<feature type="compositionally biased region" description="Basic and acidic residues" evidence="1">
    <location>
        <begin position="92"/>
        <end position="102"/>
    </location>
</feature>
<reference evidence="2" key="1">
    <citation type="journal article" date="2020" name="Stud. Mycol.">
        <title>101 Dothideomycetes genomes: a test case for predicting lifestyles and emergence of pathogens.</title>
        <authorList>
            <person name="Haridas S."/>
            <person name="Albert R."/>
            <person name="Binder M."/>
            <person name="Bloem J."/>
            <person name="Labutti K."/>
            <person name="Salamov A."/>
            <person name="Andreopoulos B."/>
            <person name="Baker S."/>
            <person name="Barry K."/>
            <person name="Bills G."/>
            <person name="Bluhm B."/>
            <person name="Cannon C."/>
            <person name="Castanera R."/>
            <person name="Culley D."/>
            <person name="Daum C."/>
            <person name="Ezra D."/>
            <person name="Gonzalez J."/>
            <person name="Henrissat B."/>
            <person name="Kuo A."/>
            <person name="Liang C."/>
            <person name="Lipzen A."/>
            <person name="Lutzoni F."/>
            <person name="Magnuson J."/>
            <person name="Mondo S."/>
            <person name="Nolan M."/>
            <person name="Ohm R."/>
            <person name="Pangilinan J."/>
            <person name="Park H.-J."/>
            <person name="Ramirez L."/>
            <person name="Alfaro M."/>
            <person name="Sun H."/>
            <person name="Tritt A."/>
            <person name="Yoshinaga Y."/>
            <person name="Zwiers L.-H."/>
            <person name="Turgeon B."/>
            <person name="Goodwin S."/>
            <person name="Spatafora J."/>
            <person name="Crous P."/>
            <person name="Grigoriev I."/>
        </authorList>
    </citation>
    <scope>NUCLEOTIDE SEQUENCE</scope>
    <source>
        <strain evidence="2">CBS 130266</strain>
    </source>
</reference>
<feature type="region of interest" description="Disordered" evidence="1">
    <location>
        <begin position="539"/>
        <end position="667"/>
    </location>
</feature>
<feature type="compositionally biased region" description="Polar residues" evidence="1">
    <location>
        <begin position="272"/>
        <end position="281"/>
    </location>
</feature>
<dbReference type="AlphaFoldDB" id="A0A9P4U1N5"/>